<keyword evidence="5" id="KW-0175">Coiled coil</keyword>
<dbReference type="Gene3D" id="2.40.30.170">
    <property type="match status" value="1"/>
</dbReference>
<accession>A0A1G7E9R5</accession>
<name>A0A1G7E9R5_9BACI</name>
<evidence type="ECO:0000259" key="7">
    <source>
        <dbReference type="Pfam" id="PF25940"/>
    </source>
</evidence>
<feature type="coiled-coil region" evidence="5">
    <location>
        <begin position="98"/>
        <end position="225"/>
    </location>
</feature>
<evidence type="ECO:0000256" key="6">
    <source>
        <dbReference type="SAM" id="Phobius"/>
    </source>
</evidence>
<gene>
    <name evidence="8" type="ORF">SAMN04487767_12750</name>
</gene>
<organism evidence="8 9">
    <name type="scientific">Bacillus wiedmannii</name>
    <dbReference type="NCBI Taxonomy" id="1890302"/>
    <lineage>
        <taxon>Bacteria</taxon>
        <taxon>Bacillati</taxon>
        <taxon>Bacillota</taxon>
        <taxon>Bacilli</taxon>
        <taxon>Bacillales</taxon>
        <taxon>Bacillaceae</taxon>
        <taxon>Bacillus</taxon>
        <taxon>Bacillus cereus group</taxon>
    </lineage>
</organism>
<dbReference type="RefSeq" id="WP_064473031.1">
    <property type="nucleotide sequence ID" value="NZ_FMZR01000027.1"/>
</dbReference>
<dbReference type="PANTHER" id="PTHR30386">
    <property type="entry name" value="MEMBRANE FUSION SUBUNIT OF EMRAB-TOLC MULTIDRUG EFFLUX PUMP"/>
    <property type="match status" value="1"/>
</dbReference>
<dbReference type="Proteomes" id="UP000183507">
    <property type="component" value="Unassembled WGS sequence"/>
</dbReference>
<dbReference type="PRINTS" id="PR01490">
    <property type="entry name" value="RTXTOXIND"/>
</dbReference>
<evidence type="ECO:0000313" key="9">
    <source>
        <dbReference type="Proteomes" id="UP000183507"/>
    </source>
</evidence>
<dbReference type="Gene3D" id="2.40.50.100">
    <property type="match status" value="1"/>
</dbReference>
<dbReference type="AlphaFoldDB" id="A0A1G7E9R5"/>
<evidence type="ECO:0000256" key="2">
    <source>
        <dbReference type="ARBA" id="ARBA00022692"/>
    </source>
</evidence>
<proteinExistence type="predicted"/>
<dbReference type="Pfam" id="PF25940">
    <property type="entry name" value="LcnD_C"/>
    <property type="match status" value="1"/>
</dbReference>
<feature type="domain" description="LcnD-like C-terminal" evidence="7">
    <location>
        <begin position="359"/>
        <end position="440"/>
    </location>
</feature>
<dbReference type="EMBL" id="FMZR01000027">
    <property type="protein sequence ID" value="SDE60135.1"/>
    <property type="molecule type" value="Genomic_DNA"/>
</dbReference>
<evidence type="ECO:0000256" key="5">
    <source>
        <dbReference type="SAM" id="Coils"/>
    </source>
</evidence>
<dbReference type="InterPro" id="IPR050739">
    <property type="entry name" value="MFP"/>
</dbReference>
<evidence type="ECO:0000256" key="1">
    <source>
        <dbReference type="ARBA" id="ARBA00004370"/>
    </source>
</evidence>
<evidence type="ECO:0000256" key="4">
    <source>
        <dbReference type="ARBA" id="ARBA00023136"/>
    </source>
</evidence>
<protein>
    <submittedName>
        <fullName evidence="8">Biotin-lipoyl like</fullName>
    </submittedName>
</protein>
<dbReference type="PANTHER" id="PTHR30386:SF28">
    <property type="entry name" value="EXPORTED PROTEIN"/>
    <property type="match status" value="1"/>
</dbReference>
<keyword evidence="4 6" id="KW-0472">Membrane</keyword>
<comment type="subcellular location">
    <subcellularLocation>
        <location evidence="1">Membrane</location>
    </subcellularLocation>
</comment>
<reference evidence="9" key="1">
    <citation type="submission" date="2016-10" db="EMBL/GenBank/DDBJ databases">
        <authorList>
            <person name="Varghese N."/>
        </authorList>
    </citation>
    <scope>NUCLEOTIDE SEQUENCE [LARGE SCALE GENOMIC DNA]</scope>
    <source>
        <strain evidence="9">KPR-7A</strain>
    </source>
</reference>
<sequence length="455" mass="51893">MSQPIRDITELTDSVEMLEKNPPKFIKLFIYLVLAIIVSALIWSYFSKIDISTKGSATIQSSTAAVAVKPKVSGEINDIKIKQGEKVHRGDPLIGITNKQLEQEKKHLEENRDKLDAEIKDLNILKDVIEKNQSKLPVDVEGSIKNELDSYLKQKDLLNNENKNKIADFNFRLQGLNHVKDEVINNLEFEIEAIKNQNNILKIEKERLLKQNKIIKDENINQETEANMNKVNQLDSEIEGNLKSILIKQEQIKNRTQEIALEKKVINENIRTQESNIQDSVESLRTSKVSDISKEIDEKKKQLSLLQQDINNMNLSYEQTVIIAPKDGVIEMPNRIKVGDTIEQDKEVLSISPDENTNRVLLYINSEEINKIKSGDKIKYTFEVGTTETYYGNVVQIYHDPIISKNKDTTFFVVEGTIENKGKKKLRSGSTGKAAIVVDQRNILSLILEKLDILN</sequence>
<dbReference type="Gene3D" id="1.10.287.470">
    <property type="entry name" value="Helix hairpin bin"/>
    <property type="match status" value="1"/>
</dbReference>
<evidence type="ECO:0000256" key="3">
    <source>
        <dbReference type="ARBA" id="ARBA00022989"/>
    </source>
</evidence>
<keyword evidence="2 6" id="KW-0812">Transmembrane</keyword>
<keyword evidence="3 6" id="KW-1133">Transmembrane helix</keyword>
<evidence type="ECO:0000313" key="8">
    <source>
        <dbReference type="EMBL" id="SDE60135.1"/>
    </source>
</evidence>
<feature type="transmembrane region" description="Helical" evidence="6">
    <location>
        <begin position="28"/>
        <end position="46"/>
    </location>
</feature>
<feature type="coiled-coil region" evidence="5">
    <location>
        <begin position="289"/>
        <end position="316"/>
    </location>
</feature>
<dbReference type="InterPro" id="IPR058795">
    <property type="entry name" value="LcnD_C"/>
</dbReference>